<dbReference type="Pfam" id="PF20805">
    <property type="entry name" value="Integrin_A_Ig_2"/>
    <property type="match status" value="1"/>
</dbReference>
<feature type="domain" description="Integrin alpha second immunoglobulin-like" evidence="1">
    <location>
        <begin position="1"/>
        <end position="44"/>
    </location>
</feature>
<organism evidence="2 3">
    <name type="scientific">Oncorhynchus mykiss</name>
    <name type="common">Rainbow trout</name>
    <name type="synonym">Salmo gairdneri</name>
    <dbReference type="NCBI Taxonomy" id="8022"/>
    <lineage>
        <taxon>Eukaryota</taxon>
        <taxon>Metazoa</taxon>
        <taxon>Chordata</taxon>
        <taxon>Craniata</taxon>
        <taxon>Vertebrata</taxon>
        <taxon>Euteleostomi</taxon>
        <taxon>Actinopterygii</taxon>
        <taxon>Neopterygii</taxon>
        <taxon>Teleostei</taxon>
        <taxon>Protacanthopterygii</taxon>
        <taxon>Salmoniformes</taxon>
        <taxon>Salmonidae</taxon>
        <taxon>Salmoninae</taxon>
        <taxon>Oncorhynchus</taxon>
    </lineage>
</organism>
<name>A0A060Z2U7_ONCMY</name>
<dbReference type="EMBL" id="FR921885">
    <property type="protein sequence ID" value="CDQ95620.1"/>
    <property type="molecule type" value="Genomic_DNA"/>
</dbReference>
<dbReference type="STRING" id="8022.A0A060Z2U7"/>
<evidence type="ECO:0000313" key="3">
    <source>
        <dbReference type="Proteomes" id="UP000193380"/>
    </source>
</evidence>
<evidence type="ECO:0000313" key="2">
    <source>
        <dbReference type="EMBL" id="CDQ95620.1"/>
    </source>
</evidence>
<dbReference type="AlphaFoldDB" id="A0A060Z2U7"/>
<dbReference type="InterPro" id="IPR048285">
    <property type="entry name" value="Integrin_alpha_Ig-like_2"/>
</dbReference>
<reference evidence="2" key="1">
    <citation type="journal article" date="2014" name="Nat. Commun.">
        <title>The rainbow trout genome provides novel insights into evolution after whole-genome duplication in vertebrates.</title>
        <authorList>
            <person name="Berthelot C."/>
            <person name="Brunet F."/>
            <person name="Chalopin D."/>
            <person name="Juanchich A."/>
            <person name="Bernard M."/>
            <person name="Noel B."/>
            <person name="Bento P."/>
            <person name="Da Silva C."/>
            <person name="Labadie K."/>
            <person name="Alberti A."/>
            <person name="Aury J.M."/>
            <person name="Louis A."/>
            <person name="Dehais P."/>
            <person name="Bardou P."/>
            <person name="Montfort J."/>
            <person name="Klopp C."/>
            <person name="Cabau C."/>
            <person name="Gaspin C."/>
            <person name="Thorgaard G.H."/>
            <person name="Boussaha M."/>
            <person name="Quillet E."/>
            <person name="Guyomard R."/>
            <person name="Galiana D."/>
            <person name="Bobe J."/>
            <person name="Volff J.N."/>
            <person name="Genet C."/>
            <person name="Wincker P."/>
            <person name="Jaillon O."/>
            <person name="Roest Crollius H."/>
            <person name="Guiguen Y."/>
        </authorList>
    </citation>
    <scope>NUCLEOTIDE SEQUENCE [LARGE SCALE GENOMIC DNA]</scope>
</reference>
<evidence type="ECO:0000259" key="1">
    <source>
        <dbReference type="Pfam" id="PF20805"/>
    </source>
</evidence>
<feature type="non-terminal residue" evidence="2">
    <location>
        <position position="1"/>
    </location>
</feature>
<accession>A0A060Z2U7</accession>
<dbReference type="Proteomes" id="UP000193380">
    <property type="component" value="Unassembled WGS sequence"/>
</dbReference>
<dbReference type="PaxDb" id="8022-A0A060Z2U7"/>
<reference evidence="2" key="2">
    <citation type="submission" date="2014-03" db="EMBL/GenBank/DDBJ databases">
        <authorList>
            <person name="Genoscope - CEA"/>
        </authorList>
    </citation>
    <scope>NUCLEOTIDE SEQUENCE</scope>
</reference>
<sequence length="54" mass="5847">VSVGLRFAVQRLDDAGPHIDFDLQIHSSNKDNSKSNPVSLSLSISARAQLDLRG</sequence>
<proteinExistence type="predicted"/>
<gene>
    <name evidence="2" type="ORF">GSONMT00043374001</name>
</gene>
<protein>
    <recommendedName>
        <fullName evidence="1">Integrin alpha second immunoglobulin-like domain-containing protein</fullName>
    </recommendedName>
</protein>